<evidence type="ECO:0000313" key="2">
    <source>
        <dbReference type="EMBL" id="GGF00530.1"/>
    </source>
</evidence>
<organism evidence="2 3">
    <name type="scientific">Pseudoalteromonas gelatinilytica</name>
    <dbReference type="NCBI Taxonomy" id="1703256"/>
    <lineage>
        <taxon>Bacteria</taxon>
        <taxon>Pseudomonadati</taxon>
        <taxon>Pseudomonadota</taxon>
        <taxon>Gammaproteobacteria</taxon>
        <taxon>Alteromonadales</taxon>
        <taxon>Pseudoalteromonadaceae</taxon>
        <taxon>Pseudoalteromonas</taxon>
    </lineage>
</organism>
<comment type="caution">
    <text evidence="2">The sequence shown here is derived from an EMBL/GenBank/DDBJ whole genome shotgun (WGS) entry which is preliminary data.</text>
</comment>
<sequence>MASGKFIEGVKRSGKTKYAVDLINDYLKRGRKVATNLDLFLDKMPVQNPHVIRLPDHPRSEDLHALGIGYPELEQDDRNYDESKNGLVVIDELLTHLNSRSFKDKDRLAIVSWFVQMGKYGWDLVLIGQDFEGVDKQLRDTTIDQLVSVKSGVNYFGFGFINSVVQRLFSLLHIPKFSVARFYDGKSKSRKAHGYQFYIKDWTHAWYNTAQKFLPDVMTAKDGRLVDMRAMYSMVPTEQLKKWYLVSDKVKEVVQQKKEQKNQDPILKTWHKAALFALVGYVTYLFYPFGAKSEESTNTTPSSTSNTSSQSQQQFPKILEGVYITCSVISNKQNSTYCFEKEGNPFYPSSIDAVVNVVSACTAKLKYMDNEYTVHCLPYRVDSFSAAKPINSQPIEQDLIAAN</sequence>
<dbReference type="InterPro" id="IPR008900">
    <property type="entry name" value="Zot_N"/>
</dbReference>
<feature type="domain" description="Zona occludens toxin N-terminal" evidence="1">
    <location>
        <begin position="5"/>
        <end position="145"/>
    </location>
</feature>
<dbReference type="EMBL" id="BMIT01000010">
    <property type="protein sequence ID" value="GGF00530.1"/>
    <property type="molecule type" value="Genomic_DNA"/>
</dbReference>
<protein>
    <recommendedName>
        <fullName evidence="1">Zona occludens toxin N-terminal domain-containing protein</fullName>
    </recommendedName>
</protein>
<dbReference type="InterPro" id="IPR027417">
    <property type="entry name" value="P-loop_NTPase"/>
</dbReference>
<accession>A0ABQ1TRR5</accession>
<name>A0ABQ1TRR5_9GAMM</name>
<dbReference type="RefSeq" id="WP_188729563.1">
    <property type="nucleotide sequence ID" value="NZ_BMIT01000010.1"/>
</dbReference>
<proteinExistence type="predicted"/>
<evidence type="ECO:0000259" key="1">
    <source>
        <dbReference type="Pfam" id="PF05707"/>
    </source>
</evidence>
<reference evidence="3" key="1">
    <citation type="journal article" date="2019" name="Int. J. Syst. Evol. Microbiol.">
        <title>The Global Catalogue of Microorganisms (GCM) 10K type strain sequencing project: providing services to taxonomists for standard genome sequencing and annotation.</title>
        <authorList>
            <consortium name="The Broad Institute Genomics Platform"/>
            <consortium name="The Broad Institute Genome Sequencing Center for Infectious Disease"/>
            <person name="Wu L."/>
            <person name="Ma J."/>
        </authorList>
    </citation>
    <scope>NUCLEOTIDE SEQUENCE [LARGE SCALE GENOMIC DNA]</scope>
    <source>
        <strain evidence="3">CGMCC 1.15394</strain>
    </source>
</reference>
<dbReference type="Gene3D" id="3.40.50.300">
    <property type="entry name" value="P-loop containing nucleotide triphosphate hydrolases"/>
    <property type="match status" value="1"/>
</dbReference>
<dbReference type="Pfam" id="PF05707">
    <property type="entry name" value="Zot"/>
    <property type="match status" value="1"/>
</dbReference>
<gene>
    <name evidence="2" type="ORF">GCM10008027_26710</name>
</gene>
<dbReference type="Proteomes" id="UP000638462">
    <property type="component" value="Unassembled WGS sequence"/>
</dbReference>
<evidence type="ECO:0000313" key="3">
    <source>
        <dbReference type="Proteomes" id="UP000638462"/>
    </source>
</evidence>
<keyword evidence="3" id="KW-1185">Reference proteome</keyword>